<dbReference type="PANTHER" id="PTHR24221">
    <property type="entry name" value="ATP-BINDING CASSETTE SUB-FAMILY B"/>
    <property type="match status" value="1"/>
</dbReference>
<dbReference type="NCBIfam" id="TIGR03375">
    <property type="entry name" value="type_I_sec_LssB"/>
    <property type="match status" value="1"/>
</dbReference>
<evidence type="ECO:0000256" key="9">
    <source>
        <dbReference type="SAM" id="MobiDB-lite"/>
    </source>
</evidence>
<feature type="region of interest" description="Disordered" evidence="9">
    <location>
        <begin position="1"/>
        <end position="27"/>
    </location>
</feature>
<feature type="domain" description="Peptidase C39" evidence="13">
    <location>
        <begin position="24"/>
        <end position="146"/>
    </location>
</feature>
<reference evidence="15" key="1">
    <citation type="journal article" date="2018" name="Genome Announc.">
        <title>Complete genome sequence of a Dickeya fangzhongdai type strain causing bleeding canker of pear tree trunks.</title>
        <authorList>
            <person name="Zhao Y."/>
            <person name="Tian Y."/>
            <person name="Li X."/>
            <person name="Hu B."/>
        </authorList>
    </citation>
    <scope>NUCLEOTIDE SEQUENCE [LARGE SCALE GENOMIC DNA]</scope>
    <source>
        <strain evidence="15">DSM 101947</strain>
    </source>
</reference>
<gene>
    <name evidence="14" type="ORF">CVE23_16520</name>
</gene>
<evidence type="ECO:0000256" key="7">
    <source>
        <dbReference type="ARBA" id="ARBA00022989"/>
    </source>
</evidence>
<dbReference type="InterPro" id="IPR011527">
    <property type="entry name" value="ABC1_TM_dom"/>
</dbReference>
<dbReference type="GO" id="GO:0005886">
    <property type="term" value="C:plasma membrane"/>
    <property type="evidence" value="ECO:0007669"/>
    <property type="project" value="UniProtKB-SubCell"/>
</dbReference>
<keyword evidence="8 10" id="KW-0472">Membrane</keyword>
<evidence type="ECO:0000313" key="15">
    <source>
        <dbReference type="Proteomes" id="UP000231901"/>
    </source>
</evidence>
<dbReference type="InterPro" id="IPR039421">
    <property type="entry name" value="Type_1_exporter"/>
</dbReference>
<feature type="transmembrane region" description="Helical" evidence="10">
    <location>
        <begin position="215"/>
        <end position="235"/>
    </location>
</feature>
<proteinExistence type="predicted"/>
<comment type="subcellular location">
    <subcellularLocation>
        <location evidence="1">Cell membrane</location>
        <topology evidence="1">Multi-pass membrane protein</topology>
    </subcellularLocation>
</comment>
<dbReference type="InterPro" id="IPR036640">
    <property type="entry name" value="ABC1_TM_sf"/>
</dbReference>
<evidence type="ECO:0000259" key="11">
    <source>
        <dbReference type="PROSITE" id="PS50893"/>
    </source>
</evidence>
<evidence type="ECO:0000256" key="10">
    <source>
        <dbReference type="SAM" id="Phobius"/>
    </source>
</evidence>
<dbReference type="GO" id="GO:0034040">
    <property type="term" value="F:ATPase-coupled lipid transmembrane transporter activity"/>
    <property type="evidence" value="ECO:0007669"/>
    <property type="project" value="TreeGrafter"/>
</dbReference>
<protein>
    <submittedName>
        <fullName evidence="14">Type I secretion system permease/ATPase</fullName>
    </submittedName>
</protein>
<dbReference type="Gene3D" id="3.40.50.300">
    <property type="entry name" value="P-loop containing nucleotide triphosphate hydrolases"/>
    <property type="match status" value="1"/>
</dbReference>
<dbReference type="PROSITE" id="PS50893">
    <property type="entry name" value="ABC_TRANSPORTER_2"/>
    <property type="match status" value="1"/>
</dbReference>
<dbReference type="SUPFAM" id="SSF90123">
    <property type="entry name" value="ABC transporter transmembrane region"/>
    <property type="match status" value="1"/>
</dbReference>
<evidence type="ECO:0000259" key="12">
    <source>
        <dbReference type="PROSITE" id="PS50929"/>
    </source>
</evidence>
<dbReference type="CDD" id="cd03245">
    <property type="entry name" value="ABCC_bacteriocin_exporters"/>
    <property type="match status" value="1"/>
</dbReference>
<dbReference type="SUPFAM" id="SSF52540">
    <property type="entry name" value="P-loop containing nucleoside triphosphate hydrolases"/>
    <property type="match status" value="1"/>
</dbReference>
<accession>A0A2K8QQV0</accession>
<dbReference type="RefSeq" id="WP_100849980.1">
    <property type="nucleotide sequence ID" value="NZ_BMJF01000006.1"/>
</dbReference>
<dbReference type="Gene3D" id="1.20.1560.10">
    <property type="entry name" value="ABC transporter type 1, transmembrane domain"/>
    <property type="match status" value="1"/>
</dbReference>
<dbReference type="AlphaFoldDB" id="A0A2K8QQV0"/>
<evidence type="ECO:0000256" key="4">
    <source>
        <dbReference type="ARBA" id="ARBA00022692"/>
    </source>
</evidence>
<dbReference type="Gene3D" id="3.90.70.10">
    <property type="entry name" value="Cysteine proteinases"/>
    <property type="match status" value="1"/>
</dbReference>
<dbReference type="InterPro" id="IPR005074">
    <property type="entry name" value="Peptidase_C39"/>
</dbReference>
<organism evidence="14 15">
    <name type="scientific">Dickeya fangzhongdai</name>
    <dbReference type="NCBI Taxonomy" id="1778540"/>
    <lineage>
        <taxon>Bacteria</taxon>
        <taxon>Pseudomonadati</taxon>
        <taxon>Pseudomonadota</taxon>
        <taxon>Gammaproteobacteria</taxon>
        <taxon>Enterobacterales</taxon>
        <taxon>Pectobacteriaceae</taxon>
        <taxon>Dickeya</taxon>
    </lineage>
</organism>
<evidence type="ECO:0000259" key="13">
    <source>
        <dbReference type="PROSITE" id="PS50990"/>
    </source>
</evidence>
<evidence type="ECO:0000256" key="3">
    <source>
        <dbReference type="ARBA" id="ARBA00022475"/>
    </source>
</evidence>
<dbReference type="Pfam" id="PF00005">
    <property type="entry name" value="ABC_tran"/>
    <property type="match status" value="1"/>
</dbReference>
<evidence type="ECO:0000256" key="2">
    <source>
        <dbReference type="ARBA" id="ARBA00022448"/>
    </source>
</evidence>
<keyword evidence="3" id="KW-1003">Cell membrane</keyword>
<keyword evidence="7 10" id="KW-1133">Transmembrane helix</keyword>
<dbReference type="KEGG" id="dfn:CVE23_16520"/>
<name>A0A2K8QQV0_9GAMM</name>
<dbReference type="InterPro" id="IPR017871">
    <property type="entry name" value="ABC_transporter-like_CS"/>
</dbReference>
<dbReference type="PROSITE" id="PS50929">
    <property type="entry name" value="ABC_TM1F"/>
    <property type="match status" value="1"/>
</dbReference>
<evidence type="ECO:0000256" key="8">
    <source>
        <dbReference type="ARBA" id="ARBA00023136"/>
    </source>
</evidence>
<dbReference type="GO" id="GO:0008233">
    <property type="term" value="F:peptidase activity"/>
    <property type="evidence" value="ECO:0007669"/>
    <property type="project" value="InterPro"/>
</dbReference>
<dbReference type="GO" id="GO:0016887">
    <property type="term" value="F:ATP hydrolysis activity"/>
    <property type="evidence" value="ECO:0007669"/>
    <property type="project" value="InterPro"/>
</dbReference>
<dbReference type="InterPro" id="IPR003593">
    <property type="entry name" value="AAA+_ATPase"/>
</dbReference>
<dbReference type="GO" id="GO:0005524">
    <property type="term" value="F:ATP binding"/>
    <property type="evidence" value="ECO:0007669"/>
    <property type="project" value="UniProtKB-KW"/>
</dbReference>
<feature type="transmembrane region" description="Helical" evidence="10">
    <location>
        <begin position="181"/>
        <end position="203"/>
    </location>
</feature>
<dbReference type="InterPro" id="IPR027417">
    <property type="entry name" value="P-loop_NTPase"/>
</dbReference>
<dbReference type="EMBL" id="CP025003">
    <property type="protein sequence ID" value="ATZ95445.1"/>
    <property type="molecule type" value="Genomic_DNA"/>
</dbReference>
<dbReference type="GO" id="GO:0140359">
    <property type="term" value="F:ABC-type transporter activity"/>
    <property type="evidence" value="ECO:0007669"/>
    <property type="project" value="InterPro"/>
</dbReference>
<feature type="domain" description="ABC transmembrane type-1" evidence="12">
    <location>
        <begin position="181"/>
        <end position="459"/>
    </location>
</feature>
<keyword evidence="5" id="KW-0547">Nucleotide-binding</keyword>
<sequence>MNTHHEQPPGGEDYHHSPQHQDPRIRHDDPLLDSLLVLCRLQGKPTSRATLTAGLPLEDLRLPASLLPRAAARAGLRARILKRSLNAIPAMSLPAMLLLREGRAAILLGWTADGNARLMTGETEGGEITVDHNTLQQNYLGLVMFAQSAHRFEAAPTALLPRSNAWFRDTLKLSRSLHLDAVVASLLINIIALFVPLFVMQVYDRVIPNQTTTTLWVLASGVGIALLFDLILRVLRSICVDIAGKKTDLILSSTLFERLTGMMLSAFPARTGAVAHRVREFQALRNTLSSLTLGTLIDFPFTLLMLILLGMLGGPLVWIPLLTLPLVLLINGLLQKPLTAALVHSRRLTDERQALLTETLGGLDAVKINNAEGERQRQWEQISGDISRLDSRVKTLSAIATHLTQSCQHLAGIVVIVSGVYLLLDNQLTLGTLFACYLLNSRALMTLGPLSELFTRYQQARLTLEETQRLMELPQERGEQPYPLKRESIQGSIEFRDVTFRYPEQKNRALIDINLSIRPGEKVGIIGRTGSGKSSLEKLIANLYQPTNGNLLIDGVDARQLDIADVRHHIGYVPQDIQLFSGTLRDNLICGARYVEDDAMLRVADIAGVNDFARLHPDGYNLQVGERGMQLSGGQRQAVAIARALLLDPPILVMDEPTSAMDNSSEDRFKQALQTCLVNKTLLLVTHRVSMLTLVDRLVIVDKGRIIADGPKAIVLDALKKGQINASR</sequence>
<keyword evidence="15" id="KW-1185">Reference proteome</keyword>
<dbReference type="PROSITE" id="PS50990">
    <property type="entry name" value="PEPTIDASE_C39"/>
    <property type="match status" value="1"/>
</dbReference>
<dbReference type="Proteomes" id="UP000231901">
    <property type="component" value="Chromosome"/>
</dbReference>
<dbReference type="GO" id="GO:0006508">
    <property type="term" value="P:proteolysis"/>
    <property type="evidence" value="ECO:0007669"/>
    <property type="project" value="InterPro"/>
</dbReference>
<dbReference type="InterPro" id="IPR017750">
    <property type="entry name" value="ATPase_T1SS"/>
</dbReference>
<evidence type="ECO:0000313" key="14">
    <source>
        <dbReference type="EMBL" id="ATZ95445.1"/>
    </source>
</evidence>
<dbReference type="SMART" id="SM00382">
    <property type="entry name" value="AAA"/>
    <property type="match status" value="1"/>
</dbReference>
<keyword evidence="4 10" id="KW-0812">Transmembrane</keyword>
<dbReference type="InterPro" id="IPR003439">
    <property type="entry name" value="ABC_transporter-like_ATP-bd"/>
</dbReference>
<evidence type="ECO:0000256" key="1">
    <source>
        <dbReference type="ARBA" id="ARBA00004651"/>
    </source>
</evidence>
<evidence type="ECO:0000256" key="6">
    <source>
        <dbReference type="ARBA" id="ARBA00022840"/>
    </source>
</evidence>
<keyword evidence="2" id="KW-0813">Transport</keyword>
<evidence type="ECO:0000256" key="5">
    <source>
        <dbReference type="ARBA" id="ARBA00022741"/>
    </source>
</evidence>
<dbReference type="Pfam" id="PF00664">
    <property type="entry name" value="ABC_membrane"/>
    <property type="match status" value="1"/>
</dbReference>
<keyword evidence="6" id="KW-0067">ATP-binding</keyword>
<dbReference type="FunFam" id="3.40.50.300:FF:000299">
    <property type="entry name" value="ABC transporter ATP-binding protein/permease"/>
    <property type="match status" value="1"/>
</dbReference>
<dbReference type="PANTHER" id="PTHR24221:SF248">
    <property type="entry name" value="ABC TRANSPORTER TRANSMEMBRANE REGION"/>
    <property type="match status" value="1"/>
</dbReference>
<feature type="domain" description="ABC transporter" evidence="11">
    <location>
        <begin position="493"/>
        <end position="728"/>
    </location>
</feature>
<dbReference type="PROSITE" id="PS00211">
    <property type="entry name" value="ABC_TRANSPORTER_1"/>
    <property type="match status" value="1"/>
</dbReference>
<dbReference type="GeneID" id="66565923"/>